<dbReference type="Ensembl" id="ENSACIT00000029738.1">
    <property type="protein sequence ID" value="ENSACIP00000028971.1"/>
    <property type="gene ID" value="ENSACIG00000022432.1"/>
</dbReference>
<proteinExistence type="predicted"/>
<evidence type="ECO:0000313" key="2">
    <source>
        <dbReference type="Proteomes" id="UP000261340"/>
    </source>
</evidence>
<dbReference type="PANTHER" id="PTHR47743:SF1">
    <property type="entry name" value="CRACD-LIKE PROTEIN"/>
    <property type="match status" value="1"/>
</dbReference>
<dbReference type="InterPro" id="IPR026713">
    <property type="entry name" value="CRACD-like"/>
</dbReference>
<dbReference type="STRING" id="61819.ENSACIP00000028971"/>
<dbReference type="AlphaFoldDB" id="A0A3Q0TA44"/>
<keyword evidence="2" id="KW-1185">Reference proteome</keyword>
<dbReference type="PANTHER" id="PTHR47743">
    <property type="entry name" value="KIAA1210 / KIAA1211 FAMILY MEMBER"/>
    <property type="match status" value="1"/>
</dbReference>
<reference evidence="1" key="2">
    <citation type="submission" date="2025-09" db="UniProtKB">
        <authorList>
            <consortium name="Ensembl"/>
        </authorList>
    </citation>
    <scope>IDENTIFICATION</scope>
</reference>
<dbReference type="OMA" id="DYRCDIE"/>
<accession>A0A3Q0TA44</accession>
<dbReference type="GeneTree" id="ENSGT00940000175825"/>
<protein>
    <submittedName>
        <fullName evidence="1">Uncharacterized protein</fullName>
    </submittedName>
</protein>
<sequence length="59" mass="6682">MGSRALSHDSIFLADQVLTDPEPARVLSQENVHSKIKALQRHYSNHPVKVSPNRTMLFL</sequence>
<reference evidence="1" key="1">
    <citation type="submission" date="2025-08" db="UniProtKB">
        <authorList>
            <consortium name="Ensembl"/>
        </authorList>
    </citation>
    <scope>IDENTIFICATION</scope>
</reference>
<name>A0A3Q0TA44_AMPCI</name>
<evidence type="ECO:0000313" key="1">
    <source>
        <dbReference type="Ensembl" id="ENSACIP00000028971.1"/>
    </source>
</evidence>
<dbReference type="Proteomes" id="UP000261340">
    <property type="component" value="Unplaced"/>
</dbReference>
<organism evidence="1 2">
    <name type="scientific">Amphilophus citrinellus</name>
    <name type="common">Midas cichlid</name>
    <name type="synonym">Cichlasoma citrinellum</name>
    <dbReference type="NCBI Taxonomy" id="61819"/>
    <lineage>
        <taxon>Eukaryota</taxon>
        <taxon>Metazoa</taxon>
        <taxon>Chordata</taxon>
        <taxon>Craniata</taxon>
        <taxon>Vertebrata</taxon>
        <taxon>Euteleostomi</taxon>
        <taxon>Actinopterygii</taxon>
        <taxon>Neopterygii</taxon>
        <taxon>Teleostei</taxon>
        <taxon>Neoteleostei</taxon>
        <taxon>Acanthomorphata</taxon>
        <taxon>Ovalentaria</taxon>
        <taxon>Cichlomorphae</taxon>
        <taxon>Cichliformes</taxon>
        <taxon>Cichlidae</taxon>
        <taxon>New World cichlids</taxon>
        <taxon>Cichlasomatinae</taxon>
        <taxon>Heroini</taxon>
        <taxon>Amphilophus</taxon>
    </lineage>
</organism>